<dbReference type="EMBL" id="PDLL01000240">
    <property type="protein sequence ID" value="PYY69001.1"/>
    <property type="molecule type" value="Genomic_DNA"/>
</dbReference>
<dbReference type="RefSeq" id="WP_024075431.1">
    <property type="nucleotide sequence ID" value="NZ_PDLL01000240.1"/>
</dbReference>
<protein>
    <submittedName>
        <fullName evidence="1">Transposase</fullName>
    </submittedName>
</protein>
<name>A0A2W0EUX0_PSEJE</name>
<comment type="caution">
    <text evidence="1">The sequence shown here is derived from an EMBL/GenBank/DDBJ whole genome shotgun (WGS) entry which is preliminary data.</text>
</comment>
<reference evidence="1 2" key="1">
    <citation type="journal article" date="2018" name="Appl. Microbiol. Biotechnol.">
        <title>Characterization of the caprolactam degradation pathway in Pseudomonas jessenii using mass spectrometry-based proteomics.</title>
        <authorList>
            <person name="Otzen M."/>
            <person name="Palacio C."/>
            <person name="Janssen D.B."/>
        </authorList>
    </citation>
    <scope>NUCLEOTIDE SEQUENCE [LARGE SCALE GENOMIC DNA]</scope>
    <source>
        <strain evidence="1 2">GO3</strain>
    </source>
</reference>
<dbReference type="InterPro" id="IPR027417">
    <property type="entry name" value="P-loop_NTPase"/>
</dbReference>
<evidence type="ECO:0000313" key="1">
    <source>
        <dbReference type="EMBL" id="PYY69001.1"/>
    </source>
</evidence>
<dbReference type="Pfam" id="PF05621">
    <property type="entry name" value="TniB"/>
    <property type="match status" value="1"/>
</dbReference>
<proteinExistence type="predicted"/>
<dbReference type="SUPFAM" id="SSF52540">
    <property type="entry name" value="P-loop containing nucleoside triphosphate hydrolases"/>
    <property type="match status" value="1"/>
</dbReference>
<dbReference type="Gene3D" id="3.40.50.300">
    <property type="entry name" value="P-loop containing nucleotide triphosphate hydrolases"/>
    <property type="match status" value="1"/>
</dbReference>
<dbReference type="Proteomes" id="UP000247437">
    <property type="component" value="Unassembled WGS sequence"/>
</dbReference>
<gene>
    <name evidence="1" type="ORF">CRX42_18770</name>
</gene>
<dbReference type="OrthoDB" id="7006528at2"/>
<evidence type="ECO:0000313" key="2">
    <source>
        <dbReference type="Proteomes" id="UP000247437"/>
    </source>
</evidence>
<accession>A0A2W0EUX0</accession>
<dbReference type="AlphaFoldDB" id="A0A2W0EUX0"/>
<sequence length="286" mass="32082">MSDEHVRSDIRKYLSSNIDTRIALIHQEIWVNNNSSAAVFRMMNNIADVPDRMSAPALLVVGPGGSGKTAIISKIPNHVKRSAGLIFVSLAASPEIDTKKSLKDEIALALGIPVGSGSSRRSSSDLPSEIREVIRLRQIWGLVIDEFHDALLRSKQEQRFNMSILKKLLGPEYGLKLFCFGTASARNALKSNYEFKRRFHEVALDDWIESEEFRSFLLEVEESLPLKQPSHLYSEEMVGTILSMSNGRMDKTLELIRAAACYAIKMGGEKVDVDMLRRANKNPWGY</sequence>
<organism evidence="1 2">
    <name type="scientific">Pseudomonas jessenii</name>
    <dbReference type="NCBI Taxonomy" id="77298"/>
    <lineage>
        <taxon>Bacteria</taxon>
        <taxon>Pseudomonadati</taxon>
        <taxon>Pseudomonadota</taxon>
        <taxon>Gammaproteobacteria</taxon>
        <taxon>Pseudomonadales</taxon>
        <taxon>Pseudomonadaceae</taxon>
        <taxon>Pseudomonas</taxon>
    </lineage>
</organism>
<dbReference type="InterPro" id="IPR008868">
    <property type="entry name" value="TniB"/>
</dbReference>